<evidence type="ECO:0000313" key="7">
    <source>
        <dbReference type="Proteomes" id="UP000216498"/>
    </source>
</evidence>
<keyword evidence="4 6" id="KW-0067">ATP-binding</keyword>
<accession>A0A265N7U0</accession>
<dbReference type="PANTHER" id="PTHR42711:SF5">
    <property type="entry name" value="ABC TRANSPORTER ATP-BINDING PROTEIN NATA"/>
    <property type="match status" value="1"/>
</dbReference>
<evidence type="ECO:0000256" key="2">
    <source>
        <dbReference type="ARBA" id="ARBA00022448"/>
    </source>
</evidence>
<dbReference type="EMBL" id="NPMS01000009">
    <property type="protein sequence ID" value="OZU87534.1"/>
    <property type="molecule type" value="Genomic_DNA"/>
</dbReference>
<evidence type="ECO:0000313" key="6">
    <source>
        <dbReference type="EMBL" id="OZU87534.1"/>
    </source>
</evidence>
<dbReference type="SMART" id="SM00382">
    <property type="entry name" value="AAA"/>
    <property type="match status" value="1"/>
</dbReference>
<comment type="caution">
    <text evidence="6">The sequence shown here is derived from an EMBL/GenBank/DDBJ whole genome shotgun (WGS) entry which is preliminary data.</text>
</comment>
<dbReference type="GO" id="GO:0016887">
    <property type="term" value="F:ATP hydrolysis activity"/>
    <property type="evidence" value="ECO:0007669"/>
    <property type="project" value="InterPro"/>
</dbReference>
<reference evidence="6 7" key="1">
    <citation type="submission" date="2017-08" db="EMBL/GenBank/DDBJ databases">
        <title>Virgibacillus indicus sp. nov. and Virgibacillus profoundi sp. nov, two moderately halophilic bacteria isolated from marine sediment by using the Microfluidic Streak Plate.</title>
        <authorList>
            <person name="Xu B."/>
            <person name="Hu B."/>
            <person name="Wang J."/>
            <person name="Zhu Y."/>
            <person name="Huang L."/>
            <person name="Du W."/>
            <person name="Huang Y."/>
        </authorList>
    </citation>
    <scope>NUCLEOTIDE SEQUENCE [LARGE SCALE GENOMIC DNA]</scope>
    <source>
        <strain evidence="6 7">IO3-P2-C2</strain>
    </source>
</reference>
<gene>
    <name evidence="6" type="ORF">CIL03_15690</name>
</gene>
<dbReference type="RefSeq" id="WP_094886836.1">
    <property type="nucleotide sequence ID" value="NZ_NPMS01000009.1"/>
</dbReference>
<dbReference type="PANTHER" id="PTHR42711">
    <property type="entry name" value="ABC TRANSPORTER ATP-BINDING PROTEIN"/>
    <property type="match status" value="1"/>
</dbReference>
<dbReference type="Pfam" id="PF00005">
    <property type="entry name" value="ABC_tran"/>
    <property type="match status" value="1"/>
</dbReference>
<evidence type="ECO:0000259" key="5">
    <source>
        <dbReference type="PROSITE" id="PS50893"/>
    </source>
</evidence>
<keyword evidence="7" id="KW-1185">Reference proteome</keyword>
<organism evidence="6 7">
    <name type="scientific">Virgibacillus indicus</name>
    <dbReference type="NCBI Taxonomy" id="2024554"/>
    <lineage>
        <taxon>Bacteria</taxon>
        <taxon>Bacillati</taxon>
        <taxon>Bacillota</taxon>
        <taxon>Bacilli</taxon>
        <taxon>Bacillales</taxon>
        <taxon>Bacillaceae</taxon>
        <taxon>Virgibacillus</taxon>
    </lineage>
</organism>
<dbReference type="OrthoDB" id="9804819at2"/>
<feature type="domain" description="ABC transporter" evidence="5">
    <location>
        <begin position="5"/>
        <end position="243"/>
    </location>
</feature>
<sequence>MTAIIEVSNLKKSYKKRKSKEFVHAVSDISFTVNQGEILGLLGPNGAGKTTTIKMICGLLTPDSGTITVKGINNQEKRLHALRHISAVLEGNRNLYWRLTVRENLEYFAGNRGLSRKEVSKRVEDLLEKFRLKDKEKELVNRLSRGMQQKLAIAVAMLAESDVILLDEPTLGLDVETGYEVRELLKGIVRDYNRTIIISSHDMDVVQDLCERTVIINKGKIVTDDKVENLLRIFDVRAYTITLGDLLSDKQLHLLKEKFPHLEYTPDTYQSTLEIDLAKSEEIYDLFDVLKLESTPVESIDRSTINFEQIFMKIVKGEVENAMAQSS</sequence>
<keyword evidence="2" id="KW-0813">Transport</keyword>
<evidence type="ECO:0000256" key="1">
    <source>
        <dbReference type="ARBA" id="ARBA00005417"/>
    </source>
</evidence>
<comment type="similarity">
    <text evidence="1">Belongs to the ABC transporter superfamily.</text>
</comment>
<keyword evidence="3" id="KW-0547">Nucleotide-binding</keyword>
<dbReference type="InterPro" id="IPR003593">
    <property type="entry name" value="AAA+_ATPase"/>
</dbReference>
<dbReference type="Proteomes" id="UP000216498">
    <property type="component" value="Unassembled WGS sequence"/>
</dbReference>
<dbReference type="InterPro" id="IPR027417">
    <property type="entry name" value="P-loop_NTPase"/>
</dbReference>
<dbReference type="InterPro" id="IPR050763">
    <property type="entry name" value="ABC_transporter_ATP-binding"/>
</dbReference>
<dbReference type="SUPFAM" id="SSF52540">
    <property type="entry name" value="P-loop containing nucleoside triphosphate hydrolases"/>
    <property type="match status" value="1"/>
</dbReference>
<proteinExistence type="inferred from homology"/>
<dbReference type="InterPro" id="IPR003439">
    <property type="entry name" value="ABC_transporter-like_ATP-bd"/>
</dbReference>
<dbReference type="GO" id="GO:0005524">
    <property type="term" value="F:ATP binding"/>
    <property type="evidence" value="ECO:0007669"/>
    <property type="project" value="UniProtKB-KW"/>
</dbReference>
<protein>
    <submittedName>
        <fullName evidence="6">ABC transporter ATP-binding protein</fullName>
    </submittedName>
</protein>
<dbReference type="PROSITE" id="PS50893">
    <property type="entry name" value="ABC_TRANSPORTER_2"/>
    <property type="match status" value="1"/>
</dbReference>
<name>A0A265N7U0_9BACI</name>
<dbReference type="Gene3D" id="3.40.50.300">
    <property type="entry name" value="P-loop containing nucleotide triphosphate hydrolases"/>
    <property type="match status" value="1"/>
</dbReference>
<evidence type="ECO:0000256" key="3">
    <source>
        <dbReference type="ARBA" id="ARBA00022741"/>
    </source>
</evidence>
<dbReference type="AlphaFoldDB" id="A0A265N7U0"/>
<evidence type="ECO:0000256" key="4">
    <source>
        <dbReference type="ARBA" id="ARBA00022840"/>
    </source>
</evidence>